<dbReference type="Gene3D" id="3.10.450.50">
    <property type="match status" value="1"/>
</dbReference>
<reference evidence="2 3" key="1">
    <citation type="submission" date="2020-08" db="EMBL/GenBank/DDBJ databases">
        <title>Genomic Encyclopedia of Type Strains, Phase IV (KMG-IV): sequencing the most valuable type-strain genomes for metagenomic binning, comparative biology and taxonomic classification.</title>
        <authorList>
            <person name="Goeker M."/>
        </authorList>
    </citation>
    <scope>NUCLEOTIDE SEQUENCE [LARGE SCALE GENOMIC DNA]</scope>
    <source>
        <strain evidence="2 3">DSM 23958</strain>
    </source>
</reference>
<sequence>MSSSTSHADAELARFLALEQRRTQALLARDIATAMRLHAADYQLITPGGGALSRERYLGLIESGELIYLGWEIGAAALRRGADMALLRYRATLTLAGGEQRPFDVWHTDSYELRDGEWLAVWSQATAIKTP</sequence>
<dbReference type="SUPFAM" id="SSF54427">
    <property type="entry name" value="NTF2-like"/>
    <property type="match status" value="1"/>
</dbReference>
<comment type="caution">
    <text evidence="2">The sequence shown here is derived from an EMBL/GenBank/DDBJ whole genome shotgun (WGS) entry which is preliminary data.</text>
</comment>
<evidence type="ECO:0000259" key="1">
    <source>
        <dbReference type="Pfam" id="PF14534"/>
    </source>
</evidence>
<dbReference type="InterPro" id="IPR032710">
    <property type="entry name" value="NTF2-like_dom_sf"/>
</dbReference>
<proteinExistence type="predicted"/>
<dbReference type="RefSeq" id="WP_175423441.1">
    <property type="nucleotide sequence ID" value="NZ_CP040709.1"/>
</dbReference>
<protein>
    <recommendedName>
        <fullName evidence="1">DUF4440 domain-containing protein</fullName>
    </recommendedName>
</protein>
<organism evidence="2 3">
    <name type="scientific">Inhella inkyongensis</name>
    <dbReference type="NCBI Taxonomy" id="392593"/>
    <lineage>
        <taxon>Bacteria</taxon>
        <taxon>Pseudomonadati</taxon>
        <taxon>Pseudomonadota</taxon>
        <taxon>Betaproteobacteria</taxon>
        <taxon>Burkholderiales</taxon>
        <taxon>Sphaerotilaceae</taxon>
        <taxon>Inhella</taxon>
    </lineage>
</organism>
<dbReference type="AlphaFoldDB" id="A0A840S659"/>
<name>A0A840S659_9BURK</name>
<dbReference type="Pfam" id="PF14534">
    <property type="entry name" value="DUF4440"/>
    <property type="match status" value="1"/>
</dbReference>
<feature type="domain" description="DUF4440" evidence="1">
    <location>
        <begin position="16"/>
        <end position="119"/>
    </location>
</feature>
<dbReference type="InterPro" id="IPR027843">
    <property type="entry name" value="DUF4440"/>
</dbReference>
<evidence type="ECO:0000313" key="2">
    <source>
        <dbReference type="EMBL" id="MBB5205183.1"/>
    </source>
</evidence>
<accession>A0A840S659</accession>
<gene>
    <name evidence="2" type="ORF">HNQ51_002502</name>
</gene>
<dbReference type="Proteomes" id="UP000554837">
    <property type="component" value="Unassembled WGS sequence"/>
</dbReference>
<keyword evidence="3" id="KW-1185">Reference proteome</keyword>
<dbReference type="EMBL" id="JACHHO010000003">
    <property type="protein sequence ID" value="MBB5205183.1"/>
    <property type="molecule type" value="Genomic_DNA"/>
</dbReference>
<evidence type="ECO:0000313" key="3">
    <source>
        <dbReference type="Proteomes" id="UP000554837"/>
    </source>
</evidence>